<feature type="region of interest" description="Disordered" evidence="9">
    <location>
        <begin position="1"/>
        <end position="98"/>
    </location>
</feature>
<evidence type="ECO:0000259" key="11">
    <source>
        <dbReference type="PROSITE" id="PS51805"/>
    </source>
</evidence>
<accession>A0AAD9W403</accession>
<gene>
    <name evidence="12" type="ORF">N8I77_007353</name>
</gene>
<feature type="region of interest" description="Disordered" evidence="9">
    <location>
        <begin position="382"/>
        <end position="419"/>
    </location>
</feature>
<dbReference type="PANTHER" id="PTHR13793">
    <property type="entry name" value="PHD FINGER PROTEINS"/>
    <property type="match status" value="1"/>
</dbReference>
<dbReference type="Gene3D" id="3.30.40.10">
    <property type="entry name" value="Zinc/RING finger domain, C3HC4 (zinc finger)"/>
    <property type="match status" value="2"/>
</dbReference>
<dbReference type="GO" id="GO:0006357">
    <property type="term" value="P:regulation of transcription by RNA polymerase II"/>
    <property type="evidence" value="ECO:0007669"/>
    <property type="project" value="TreeGrafter"/>
</dbReference>
<proteinExistence type="predicted"/>
<evidence type="ECO:0000256" key="8">
    <source>
        <dbReference type="SAM" id="Coils"/>
    </source>
</evidence>
<keyword evidence="6" id="KW-0539">Nucleus</keyword>
<feature type="compositionally biased region" description="Basic and acidic residues" evidence="9">
    <location>
        <begin position="24"/>
        <end position="33"/>
    </location>
</feature>
<name>A0AAD9W403_PHOAM</name>
<organism evidence="12 13">
    <name type="scientific">Phomopsis amygdali</name>
    <name type="common">Fusicoccum amygdali</name>
    <dbReference type="NCBI Taxonomy" id="1214568"/>
    <lineage>
        <taxon>Eukaryota</taxon>
        <taxon>Fungi</taxon>
        <taxon>Dikarya</taxon>
        <taxon>Ascomycota</taxon>
        <taxon>Pezizomycotina</taxon>
        <taxon>Sordariomycetes</taxon>
        <taxon>Sordariomycetidae</taxon>
        <taxon>Diaporthales</taxon>
        <taxon>Diaporthaceae</taxon>
        <taxon>Diaporthe</taxon>
    </lineage>
</organism>
<keyword evidence="3" id="KW-0677">Repeat</keyword>
<dbReference type="PANTHER" id="PTHR13793:SF107">
    <property type="entry name" value="BROMODOMAIN-CONTAINING PROTEIN HOMOLOG"/>
    <property type="match status" value="1"/>
</dbReference>
<dbReference type="Proteomes" id="UP001265746">
    <property type="component" value="Unassembled WGS sequence"/>
</dbReference>
<feature type="domain" description="PHD-type" evidence="10">
    <location>
        <begin position="418"/>
        <end position="468"/>
    </location>
</feature>
<feature type="compositionally biased region" description="Low complexity" evidence="9">
    <location>
        <begin position="1"/>
        <end position="16"/>
    </location>
</feature>
<keyword evidence="8" id="KW-0175">Coiled coil</keyword>
<dbReference type="InterPro" id="IPR019542">
    <property type="entry name" value="Enhancer_polycomb-like_N"/>
</dbReference>
<dbReference type="CDD" id="cd15492">
    <property type="entry name" value="PHD_BRPF_JADE_like"/>
    <property type="match status" value="1"/>
</dbReference>
<dbReference type="InterPro" id="IPR019786">
    <property type="entry name" value="Zinc_finger_PHD-type_CS"/>
</dbReference>
<dbReference type="GO" id="GO:0008270">
    <property type="term" value="F:zinc ion binding"/>
    <property type="evidence" value="ECO:0007669"/>
    <property type="project" value="UniProtKB-KW"/>
</dbReference>
<comment type="subcellular location">
    <subcellularLocation>
        <location evidence="1">Nucleus</location>
    </subcellularLocation>
</comment>
<feature type="compositionally biased region" description="Polar residues" evidence="9">
    <location>
        <begin position="56"/>
        <end position="65"/>
    </location>
</feature>
<feature type="compositionally biased region" description="Basic residues" evidence="9">
    <location>
        <begin position="1163"/>
        <end position="1174"/>
    </location>
</feature>
<evidence type="ECO:0000259" key="10">
    <source>
        <dbReference type="PROSITE" id="PS50016"/>
    </source>
</evidence>
<dbReference type="GO" id="GO:0005634">
    <property type="term" value="C:nucleus"/>
    <property type="evidence" value="ECO:0007669"/>
    <property type="project" value="UniProtKB-SubCell"/>
</dbReference>
<dbReference type="InterPro" id="IPR050701">
    <property type="entry name" value="Histone_Mod_Regulator"/>
</dbReference>
<keyword evidence="5" id="KW-0862">Zinc</keyword>
<evidence type="ECO:0000313" key="13">
    <source>
        <dbReference type="Proteomes" id="UP001265746"/>
    </source>
</evidence>
<dbReference type="SMART" id="SM00249">
    <property type="entry name" value="PHD"/>
    <property type="match status" value="2"/>
</dbReference>
<dbReference type="AlphaFoldDB" id="A0AAD9W403"/>
<sequence length="1174" mass="128541">MASRPSTPRSSRSGRVAGRGRVRAPHDPEEPPLKKRKYVPGGPGGGGRFVLDDGTTESPAGPSNLSTPPRPRSAARRSSNRATAVLPRERSTRLGAAANRSIRGDAEFSSAAAVAAAVAQSEGYKPREERGWEEFHPNLDIEGTFLMFHSEDVDGTRKATPPPAPSRASVNGVSTPSKDAEGAVAGGAGDSTAQPDGTAPSSQNLLETPSRRRPRPTRDAVSFYATRSELASTPKTPKVLSTLNQTPKERLDLKNPSYRKTDRILLFESKTFGQAKYVEKAMMNVGYQESDNFIRPERGLLKASDAHIDEDVDQLLGQKPDGEVVVSHSGSNLGRVEYDMDEQDDMWLETLNSQRKAHGLETVTREVFEITITKIEKEWHALEKKIPKPNPKPPQTHRPRSSSAAAVNGETQGGEEQDSKCAICDDGDCENTNAIVFCDGCDLAVHQDCYGVPFIPEGQWMCRKCQLAGRGIPTCIFCPNTDGAFKQTNFSKWAHLLCAIWIPEVNLGNNVFLEPVMDVDKVPKNRWKLQCYICNQKMGACIQCSNKACYQAFHVTCARRAHLYLKMKTPQGALALDGVLKAFCDKHCPPDYDKEHAVAAATKDAKKFYKRTMKGRIWADSQAVAQELAAIHRNAITEHPPQGSQLLGDKLSGAGDKKKGQSGKIWKLPSGAPVIPQAVFDLVDSGLARFALRKRKEYVAEACRYWTLKRESRRGAALLKRLQLQMESFSSMELTRRDFAAMGPSGKTRLARRIDFAETLLRDLEQLKSLADDVVAREAQKLEAAEMEQDFVDSCYFPIFKLLVPVIGKAEALDKNVFKDGLLQLEARFEKRFYTTTLAFAHDLCEVIHVGINAETKPLASDQPRFEPIDVSPTKNNNPYSEARDRKRLGKRILKSVQPQLEAALKAEADITSKPFESLLKELEGMIDASLEIRKPFGAQSQPEAPTQPSQDVIMVDAAEDGHITVAEAENGHTGTGDVAENAEPMDVDDQSIEVKEEEAAQANGGISEDTNAVGEDSTDQAANDKALPSLVKSAPTPPDTNGYVPVSQHSQQPTPLTPPQSNGSLGRGADNTLTEGGVPWYLKNFEPEGTTAIEEQWAGRDAVRSLSEELTDMDEEELNDLEFNVEDSTITASPVDAPLAVPSGSSSARKLRYGTSAGSGNSRKRLRSSGRRR</sequence>
<dbReference type="PROSITE" id="PS51805">
    <property type="entry name" value="EPHD"/>
    <property type="match status" value="1"/>
</dbReference>
<evidence type="ECO:0000313" key="12">
    <source>
        <dbReference type="EMBL" id="KAK2604420.1"/>
    </source>
</evidence>
<dbReference type="CDD" id="cd15670">
    <property type="entry name" value="ePHD_BRPF"/>
    <property type="match status" value="1"/>
</dbReference>
<feature type="region of interest" description="Disordered" evidence="9">
    <location>
        <begin position="996"/>
        <end position="1081"/>
    </location>
</feature>
<dbReference type="PROSITE" id="PS01359">
    <property type="entry name" value="ZF_PHD_1"/>
    <property type="match status" value="1"/>
</dbReference>
<evidence type="ECO:0000256" key="1">
    <source>
        <dbReference type="ARBA" id="ARBA00004123"/>
    </source>
</evidence>
<evidence type="ECO:0000256" key="7">
    <source>
        <dbReference type="PROSITE-ProRule" id="PRU00146"/>
    </source>
</evidence>
<dbReference type="InterPro" id="IPR034732">
    <property type="entry name" value="EPHD"/>
</dbReference>
<feature type="domain" description="PHD-type" evidence="11">
    <location>
        <begin position="472"/>
        <end position="588"/>
    </location>
</feature>
<dbReference type="SUPFAM" id="SSF57903">
    <property type="entry name" value="FYVE/PHD zinc finger"/>
    <property type="match status" value="1"/>
</dbReference>
<feature type="coiled-coil region" evidence="8">
    <location>
        <begin position="747"/>
        <end position="777"/>
    </location>
</feature>
<evidence type="ECO:0000256" key="9">
    <source>
        <dbReference type="SAM" id="MobiDB-lite"/>
    </source>
</evidence>
<evidence type="ECO:0000256" key="3">
    <source>
        <dbReference type="ARBA" id="ARBA00022737"/>
    </source>
</evidence>
<dbReference type="Pfam" id="PF10513">
    <property type="entry name" value="EPL1"/>
    <property type="match status" value="1"/>
</dbReference>
<dbReference type="InterPro" id="IPR019787">
    <property type="entry name" value="Znf_PHD-finger"/>
</dbReference>
<feature type="region of interest" description="Disordered" evidence="9">
    <location>
        <begin position="861"/>
        <end position="885"/>
    </location>
</feature>
<dbReference type="EMBL" id="JAUJFL010000004">
    <property type="protein sequence ID" value="KAK2604420.1"/>
    <property type="molecule type" value="Genomic_DNA"/>
</dbReference>
<evidence type="ECO:0000256" key="5">
    <source>
        <dbReference type="ARBA" id="ARBA00022833"/>
    </source>
</evidence>
<evidence type="ECO:0000256" key="6">
    <source>
        <dbReference type="ARBA" id="ARBA00023242"/>
    </source>
</evidence>
<keyword evidence="2" id="KW-0479">Metal-binding</keyword>
<dbReference type="InterPro" id="IPR013083">
    <property type="entry name" value="Znf_RING/FYVE/PHD"/>
</dbReference>
<feature type="region of interest" description="Disordered" evidence="9">
    <location>
        <begin position="153"/>
        <end position="218"/>
    </location>
</feature>
<protein>
    <submittedName>
        <fullName evidence="12">Uncharacterized protein</fullName>
    </submittedName>
</protein>
<dbReference type="Pfam" id="PF13831">
    <property type="entry name" value="PHD_2"/>
    <property type="match status" value="1"/>
</dbReference>
<reference evidence="12" key="1">
    <citation type="submission" date="2023-06" db="EMBL/GenBank/DDBJ databases">
        <authorList>
            <person name="Noh H."/>
        </authorList>
    </citation>
    <scope>NUCLEOTIDE SEQUENCE</scope>
    <source>
        <strain evidence="12">DUCC20226</strain>
    </source>
</reference>
<dbReference type="FunFam" id="3.30.40.10:FF:000007">
    <property type="entry name" value="Bromodomain containing 1, isoform CRA_b"/>
    <property type="match status" value="1"/>
</dbReference>
<comment type="caution">
    <text evidence="12">The sequence shown here is derived from an EMBL/GenBank/DDBJ whole genome shotgun (WGS) entry which is preliminary data.</text>
</comment>
<dbReference type="InterPro" id="IPR001965">
    <property type="entry name" value="Znf_PHD"/>
</dbReference>
<evidence type="ECO:0000256" key="2">
    <source>
        <dbReference type="ARBA" id="ARBA00022723"/>
    </source>
</evidence>
<feature type="compositionally biased region" description="Polar residues" evidence="9">
    <location>
        <begin position="191"/>
        <end position="207"/>
    </location>
</feature>
<dbReference type="PROSITE" id="PS50016">
    <property type="entry name" value="ZF_PHD_2"/>
    <property type="match status" value="1"/>
</dbReference>
<dbReference type="InterPro" id="IPR011011">
    <property type="entry name" value="Znf_FYVE_PHD"/>
</dbReference>
<feature type="compositionally biased region" description="Polar residues" evidence="9">
    <location>
        <begin position="168"/>
        <end position="177"/>
    </location>
</feature>
<keyword evidence="4 7" id="KW-0863">Zinc-finger</keyword>
<keyword evidence="13" id="KW-1185">Reference proteome</keyword>
<feature type="region of interest" description="Disordered" evidence="9">
    <location>
        <begin position="1135"/>
        <end position="1174"/>
    </location>
</feature>
<feature type="region of interest" description="Disordered" evidence="9">
    <location>
        <begin position="639"/>
        <end position="664"/>
    </location>
</feature>
<evidence type="ECO:0000256" key="4">
    <source>
        <dbReference type="ARBA" id="ARBA00022771"/>
    </source>
</evidence>
<dbReference type="Pfam" id="PF13832">
    <property type="entry name" value="zf-HC5HC2H_2"/>
    <property type="match status" value="1"/>
</dbReference>